<proteinExistence type="predicted"/>
<gene>
    <name evidence="2" type="ORF">IEQ34_005512</name>
</gene>
<dbReference type="AlphaFoldDB" id="A0AAV7HCH0"/>
<evidence type="ECO:0000313" key="3">
    <source>
        <dbReference type="Proteomes" id="UP000775213"/>
    </source>
</evidence>
<organism evidence="2 3">
    <name type="scientific">Dendrobium chrysotoxum</name>
    <name type="common">Orchid</name>
    <dbReference type="NCBI Taxonomy" id="161865"/>
    <lineage>
        <taxon>Eukaryota</taxon>
        <taxon>Viridiplantae</taxon>
        <taxon>Streptophyta</taxon>
        <taxon>Embryophyta</taxon>
        <taxon>Tracheophyta</taxon>
        <taxon>Spermatophyta</taxon>
        <taxon>Magnoliopsida</taxon>
        <taxon>Liliopsida</taxon>
        <taxon>Asparagales</taxon>
        <taxon>Orchidaceae</taxon>
        <taxon>Epidendroideae</taxon>
        <taxon>Malaxideae</taxon>
        <taxon>Dendrobiinae</taxon>
        <taxon>Dendrobium</taxon>
    </lineage>
</organism>
<evidence type="ECO:0000256" key="1">
    <source>
        <dbReference type="SAM" id="Phobius"/>
    </source>
</evidence>
<keyword evidence="3" id="KW-1185">Reference proteome</keyword>
<protein>
    <recommendedName>
        <fullName evidence="4">Transmembrane protein</fullName>
    </recommendedName>
</protein>
<sequence length="146" mass="17750">MPAVFLTLYYQISFLTSNDSNSLEEMNIMKRTYPIFKYLGDVAYIIQVNTYYLAYFQIFNYIYIKLNSYLNLIFKKYIKLINLFLYIFLFAMLLINNSLFFFIVQISMFSFFFHIIQISNAMILKTYFKILRFYEKKNSLNLLKLD</sequence>
<evidence type="ECO:0008006" key="4">
    <source>
        <dbReference type="Google" id="ProtNLM"/>
    </source>
</evidence>
<dbReference type="EMBL" id="JAGFBR010000006">
    <property type="protein sequence ID" value="KAH0465409.1"/>
    <property type="molecule type" value="Genomic_DNA"/>
</dbReference>
<keyword evidence="1" id="KW-0812">Transmembrane</keyword>
<feature type="transmembrane region" description="Helical" evidence="1">
    <location>
        <begin position="83"/>
        <end position="103"/>
    </location>
</feature>
<reference evidence="2 3" key="1">
    <citation type="journal article" date="2021" name="Hortic Res">
        <title>Chromosome-scale assembly of the Dendrobium chrysotoxum genome enhances the understanding of orchid evolution.</title>
        <authorList>
            <person name="Zhang Y."/>
            <person name="Zhang G.Q."/>
            <person name="Zhang D."/>
            <person name="Liu X.D."/>
            <person name="Xu X.Y."/>
            <person name="Sun W.H."/>
            <person name="Yu X."/>
            <person name="Zhu X."/>
            <person name="Wang Z.W."/>
            <person name="Zhao X."/>
            <person name="Zhong W.Y."/>
            <person name="Chen H."/>
            <person name="Yin W.L."/>
            <person name="Huang T."/>
            <person name="Niu S.C."/>
            <person name="Liu Z.J."/>
        </authorList>
    </citation>
    <scope>NUCLEOTIDE SEQUENCE [LARGE SCALE GENOMIC DNA]</scope>
    <source>
        <strain evidence="2">Lindl</strain>
    </source>
</reference>
<keyword evidence="1" id="KW-0472">Membrane</keyword>
<comment type="caution">
    <text evidence="2">The sequence shown here is derived from an EMBL/GenBank/DDBJ whole genome shotgun (WGS) entry which is preliminary data.</text>
</comment>
<feature type="transmembrane region" description="Helical" evidence="1">
    <location>
        <begin position="42"/>
        <end position="63"/>
    </location>
</feature>
<evidence type="ECO:0000313" key="2">
    <source>
        <dbReference type="EMBL" id="KAH0465409.1"/>
    </source>
</evidence>
<feature type="transmembrane region" description="Helical" evidence="1">
    <location>
        <begin position="109"/>
        <end position="128"/>
    </location>
</feature>
<dbReference type="Proteomes" id="UP000775213">
    <property type="component" value="Unassembled WGS sequence"/>
</dbReference>
<name>A0AAV7HCH0_DENCH</name>
<keyword evidence="1" id="KW-1133">Transmembrane helix</keyword>
<accession>A0AAV7HCH0</accession>